<comment type="caution">
    <text evidence="1">The sequence shown here is derived from an EMBL/GenBank/DDBJ whole genome shotgun (WGS) entry which is preliminary data.</text>
</comment>
<evidence type="ECO:0008006" key="3">
    <source>
        <dbReference type="Google" id="ProtNLM"/>
    </source>
</evidence>
<dbReference type="RefSeq" id="WP_224121650.1">
    <property type="nucleotide sequence ID" value="NZ_JAIQZJ010000001.1"/>
</dbReference>
<organism evidence="1 2">
    <name type="scientific">Nocardioides mangrovi</name>
    <dbReference type="NCBI Taxonomy" id="2874580"/>
    <lineage>
        <taxon>Bacteria</taxon>
        <taxon>Bacillati</taxon>
        <taxon>Actinomycetota</taxon>
        <taxon>Actinomycetes</taxon>
        <taxon>Propionibacteriales</taxon>
        <taxon>Nocardioidaceae</taxon>
        <taxon>Nocardioides</taxon>
    </lineage>
</organism>
<proteinExistence type="predicted"/>
<dbReference type="Proteomes" id="UP000780875">
    <property type="component" value="Unassembled WGS sequence"/>
</dbReference>
<dbReference type="EMBL" id="JAIQZJ010000001">
    <property type="protein sequence ID" value="MBZ5737295.1"/>
    <property type="molecule type" value="Genomic_DNA"/>
</dbReference>
<reference evidence="1 2" key="1">
    <citation type="submission" date="2021-09" db="EMBL/GenBank/DDBJ databases">
        <title>Whole genome sequence of Nocardioides sp. GBK3QG-3.</title>
        <authorList>
            <person name="Tuo L."/>
        </authorList>
    </citation>
    <scope>NUCLEOTIDE SEQUENCE [LARGE SCALE GENOMIC DNA]</scope>
    <source>
        <strain evidence="1 2">GBK3QG-3</strain>
    </source>
</reference>
<keyword evidence="2" id="KW-1185">Reference proteome</keyword>
<accession>A0ABS7U8U1</accession>
<evidence type="ECO:0000313" key="2">
    <source>
        <dbReference type="Proteomes" id="UP000780875"/>
    </source>
</evidence>
<evidence type="ECO:0000313" key="1">
    <source>
        <dbReference type="EMBL" id="MBZ5737295.1"/>
    </source>
</evidence>
<name>A0ABS7U8U1_9ACTN</name>
<sequence length="337" mass="36047">MDVSQRVVLHVGLMKSGTSFVQRLAAGNRDLLAERGVLFLGHNWAAQVRGVSDVLDRQRVALEPEDGAWQSLVDEAAAFPGTSLISMEYLGPAGPAKIAEVVESLGGLPVEVFVTARDLGRGVPAMWQEALKNGRDITYDAYVAGVQARAEGLGRRFWREQNADAVARRWAAGPGVSGVTVVTVPRPGATVELLWQRFAEALGVDPSGVELPGPANESLGAASAEVLRLLNTRVEDLDYGQYVRRVKQPLAKKTLGARRGAEPPVGFEPPAWLHQRSRKMIEGLRGSGVRVVGDLAELEPLTVPGVAPASVPVEEQLAAAVAGLEGLARRMRPKGRK</sequence>
<protein>
    <recommendedName>
        <fullName evidence="3">Sulfotransferase family protein</fullName>
    </recommendedName>
</protein>
<gene>
    <name evidence="1" type="ORF">K8U61_03890</name>
</gene>